<gene>
    <name evidence="2" type="ORF">PLXY2_LOCUS764</name>
</gene>
<comment type="caution">
    <text evidence="2">The sequence shown here is derived from an EMBL/GenBank/DDBJ whole genome shotgun (WGS) entry which is preliminary data.</text>
</comment>
<evidence type="ECO:0000259" key="1">
    <source>
        <dbReference type="Pfam" id="PF21789"/>
    </source>
</evidence>
<protein>
    <submittedName>
        <fullName evidence="2">(diamondback moth) hypothetical protein</fullName>
    </submittedName>
</protein>
<dbReference type="EMBL" id="CAJHNJ030000002">
    <property type="protein sequence ID" value="CAG9090204.1"/>
    <property type="molecule type" value="Genomic_DNA"/>
</dbReference>
<evidence type="ECO:0000313" key="3">
    <source>
        <dbReference type="Proteomes" id="UP000653454"/>
    </source>
</evidence>
<sequence length="133" mass="14587">MRHLNQDPIENFFGAIRSHGCRNTNPTPERFESAFTTLLINSLTSVHAPGGNCEKDLGEALLNFIDEDCKGNDVSSCEVLLTDILSIEVESMESKKDPKILAPLQYVKKRSTSGTENMQVVVGFAAQVTQSSL</sequence>
<dbReference type="Pfam" id="PF21789">
    <property type="entry name" value="TNP-like_RNaseH_C"/>
    <property type="match status" value="1"/>
</dbReference>
<dbReference type="AlphaFoldDB" id="A0A8S4CY97"/>
<dbReference type="Proteomes" id="UP000653454">
    <property type="component" value="Unassembled WGS sequence"/>
</dbReference>
<proteinExistence type="predicted"/>
<keyword evidence="3" id="KW-1185">Reference proteome</keyword>
<reference evidence="2" key="1">
    <citation type="submission" date="2020-11" db="EMBL/GenBank/DDBJ databases">
        <authorList>
            <person name="Whiteford S."/>
        </authorList>
    </citation>
    <scope>NUCLEOTIDE SEQUENCE</scope>
</reference>
<accession>A0A8S4CY97</accession>
<organism evidence="2 3">
    <name type="scientific">Plutella xylostella</name>
    <name type="common">Diamondback moth</name>
    <name type="synonym">Plutella maculipennis</name>
    <dbReference type="NCBI Taxonomy" id="51655"/>
    <lineage>
        <taxon>Eukaryota</taxon>
        <taxon>Metazoa</taxon>
        <taxon>Ecdysozoa</taxon>
        <taxon>Arthropoda</taxon>
        <taxon>Hexapoda</taxon>
        <taxon>Insecta</taxon>
        <taxon>Pterygota</taxon>
        <taxon>Neoptera</taxon>
        <taxon>Endopterygota</taxon>
        <taxon>Lepidoptera</taxon>
        <taxon>Glossata</taxon>
        <taxon>Ditrysia</taxon>
        <taxon>Yponomeutoidea</taxon>
        <taxon>Plutellidae</taxon>
        <taxon>Plutella</taxon>
    </lineage>
</organism>
<evidence type="ECO:0000313" key="2">
    <source>
        <dbReference type="EMBL" id="CAG9090204.1"/>
    </source>
</evidence>
<name>A0A8S4CY97_PLUXY</name>
<feature type="domain" description="Transposable element P transposase-like RNase H C-terminal" evidence="1">
    <location>
        <begin position="4"/>
        <end position="35"/>
    </location>
</feature>
<dbReference type="InterPro" id="IPR048367">
    <property type="entry name" value="TNP-like_RNaseH_C"/>
</dbReference>